<reference evidence="1 2" key="1">
    <citation type="journal article" date="2019" name="Int. J. Syst. Evol. Microbiol.">
        <title>The Global Catalogue of Microorganisms (GCM) 10K type strain sequencing project: providing services to taxonomists for standard genome sequencing and annotation.</title>
        <authorList>
            <consortium name="The Broad Institute Genomics Platform"/>
            <consortium name="The Broad Institute Genome Sequencing Center for Infectious Disease"/>
            <person name="Wu L."/>
            <person name="Ma J."/>
        </authorList>
    </citation>
    <scope>NUCLEOTIDE SEQUENCE [LARGE SCALE GENOMIC DNA]</scope>
    <source>
        <strain evidence="1 2">JCM 9933</strain>
    </source>
</reference>
<accession>A0ABN1FR69</accession>
<keyword evidence="2" id="KW-1185">Reference proteome</keyword>
<dbReference type="EMBL" id="BAAAFZ010000060">
    <property type="protein sequence ID" value="GAA0595856.1"/>
    <property type="molecule type" value="Genomic_DNA"/>
</dbReference>
<protein>
    <recommendedName>
        <fullName evidence="3">HEPN domain-containing protein</fullName>
    </recommendedName>
</protein>
<sequence>MVERKEALAAWAVLEDAARSVDLAVNADEDHWRVHWAGSLALLRAVGHVLRKVDRERSESHRKCGDEWWKRWDPKKGTEAKPNLFADFIETERNLVLKQYEFRFDPAERHGILFLRSSDKLLTRDGKLLFTRSLERFVITDGAFKDRDGRELLRESHRWWAAQLSEIDARIGALHSTGDRA</sequence>
<evidence type="ECO:0000313" key="1">
    <source>
        <dbReference type="EMBL" id="GAA0595856.1"/>
    </source>
</evidence>
<proteinExistence type="predicted"/>
<dbReference type="Proteomes" id="UP001501588">
    <property type="component" value="Unassembled WGS sequence"/>
</dbReference>
<name>A0ABN1FR69_9PROT</name>
<evidence type="ECO:0000313" key="2">
    <source>
        <dbReference type="Proteomes" id="UP001501588"/>
    </source>
</evidence>
<organism evidence="1 2">
    <name type="scientific">Craurococcus roseus</name>
    <dbReference type="NCBI Taxonomy" id="77585"/>
    <lineage>
        <taxon>Bacteria</taxon>
        <taxon>Pseudomonadati</taxon>
        <taxon>Pseudomonadota</taxon>
        <taxon>Alphaproteobacteria</taxon>
        <taxon>Acetobacterales</taxon>
        <taxon>Acetobacteraceae</taxon>
        <taxon>Craurococcus</taxon>
    </lineage>
</organism>
<comment type="caution">
    <text evidence="1">The sequence shown here is derived from an EMBL/GenBank/DDBJ whole genome shotgun (WGS) entry which is preliminary data.</text>
</comment>
<gene>
    <name evidence="1" type="ORF">GCM10009416_37770</name>
</gene>
<evidence type="ECO:0008006" key="3">
    <source>
        <dbReference type="Google" id="ProtNLM"/>
    </source>
</evidence>